<dbReference type="EMBL" id="JAQIZT010000008">
    <property type="protein sequence ID" value="KAJ6986599.1"/>
    <property type="molecule type" value="Genomic_DNA"/>
</dbReference>
<proteinExistence type="predicted"/>
<evidence type="ECO:0000313" key="2">
    <source>
        <dbReference type="EMBL" id="KAJ6986599.1"/>
    </source>
</evidence>
<comment type="caution">
    <text evidence="2">The sequence shown here is derived from an EMBL/GenBank/DDBJ whole genome shotgun (WGS) entry which is preliminary data.</text>
</comment>
<protein>
    <submittedName>
        <fullName evidence="2">Uncharacterized protein</fullName>
    </submittedName>
</protein>
<accession>A0AAD6MJ95</accession>
<dbReference type="AlphaFoldDB" id="A0AAD6MJ95"/>
<gene>
    <name evidence="2" type="ORF">NC653_019966</name>
</gene>
<dbReference type="Proteomes" id="UP001164929">
    <property type="component" value="Chromosome 8"/>
</dbReference>
<organism evidence="2 3">
    <name type="scientific">Populus alba x Populus x berolinensis</name>
    <dbReference type="NCBI Taxonomy" id="444605"/>
    <lineage>
        <taxon>Eukaryota</taxon>
        <taxon>Viridiplantae</taxon>
        <taxon>Streptophyta</taxon>
        <taxon>Embryophyta</taxon>
        <taxon>Tracheophyta</taxon>
        <taxon>Spermatophyta</taxon>
        <taxon>Magnoliopsida</taxon>
        <taxon>eudicotyledons</taxon>
        <taxon>Gunneridae</taxon>
        <taxon>Pentapetalae</taxon>
        <taxon>rosids</taxon>
        <taxon>fabids</taxon>
        <taxon>Malpighiales</taxon>
        <taxon>Salicaceae</taxon>
        <taxon>Saliceae</taxon>
        <taxon>Populus</taxon>
    </lineage>
</organism>
<feature type="chain" id="PRO_5042213781" evidence="1">
    <location>
        <begin position="33"/>
        <end position="80"/>
    </location>
</feature>
<reference evidence="2" key="1">
    <citation type="journal article" date="2023" name="Mol. Ecol. Resour.">
        <title>Chromosome-level genome assembly of a triploid poplar Populus alba 'Berolinensis'.</title>
        <authorList>
            <person name="Chen S."/>
            <person name="Yu Y."/>
            <person name="Wang X."/>
            <person name="Wang S."/>
            <person name="Zhang T."/>
            <person name="Zhou Y."/>
            <person name="He R."/>
            <person name="Meng N."/>
            <person name="Wang Y."/>
            <person name="Liu W."/>
            <person name="Liu Z."/>
            <person name="Liu J."/>
            <person name="Guo Q."/>
            <person name="Huang H."/>
            <person name="Sederoff R.R."/>
            <person name="Wang G."/>
            <person name="Qu G."/>
            <person name="Chen S."/>
        </authorList>
    </citation>
    <scope>NUCLEOTIDE SEQUENCE</scope>
    <source>
        <strain evidence="2">SC-2020</strain>
    </source>
</reference>
<evidence type="ECO:0000313" key="3">
    <source>
        <dbReference type="Proteomes" id="UP001164929"/>
    </source>
</evidence>
<evidence type="ECO:0000256" key="1">
    <source>
        <dbReference type="SAM" id="SignalP"/>
    </source>
</evidence>
<feature type="signal peptide" evidence="1">
    <location>
        <begin position="1"/>
        <end position="32"/>
    </location>
</feature>
<sequence length="80" mass="8521">MQYICMKAVFVTAKAMILLALFLSSFPALAFARTSNMMPPSGAHKVYLPQSNRPVAPTSPSGCTYIPNPSGAPGHCGLRH</sequence>
<keyword evidence="3" id="KW-1185">Reference proteome</keyword>
<keyword evidence="1" id="KW-0732">Signal</keyword>
<name>A0AAD6MJ95_9ROSI</name>